<organism evidence="1 2">
    <name type="scientific">Naasia aerilata</name>
    <dbReference type="NCBI Taxonomy" id="1162966"/>
    <lineage>
        <taxon>Bacteria</taxon>
        <taxon>Bacillati</taxon>
        <taxon>Actinomycetota</taxon>
        <taxon>Actinomycetes</taxon>
        <taxon>Micrococcales</taxon>
        <taxon>Microbacteriaceae</taxon>
        <taxon>Naasia</taxon>
    </lineage>
</organism>
<name>A0ABN6XMV4_9MICO</name>
<sequence length="242" mass="26303">MLAAHVRMVPVEVRLLGREEVQIPGPRLPVALGHARPGAAGEVRDPVRGRQLARLSSTRAEPEAVALRRSGTRGKGRLEPRVLIRHMVRDDVDNRADAELERLGDERLRVGQRAERRVDRPVVGDVVAAVHQRRRIPGVEPERVDAERLQVAEPGPDAGEVSDPVPVPVGEAAHVHLVDDRGPPPVVTRITSRSAGHHLIEEGGVHGGALSFALRAAGSDRAAERTEYDKMTQELNISQATC</sequence>
<dbReference type="EMBL" id="AP027731">
    <property type="protein sequence ID" value="BDZ46288.1"/>
    <property type="molecule type" value="Genomic_DNA"/>
</dbReference>
<keyword evidence="2" id="KW-1185">Reference proteome</keyword>
<dbReference type="Proteomes" id="UP001321498">
    <property type="component" value="Chromosome"/>
</dbReference>
<gene>
    <name evidence="1" type="ORF">GCM10025866_21970</name>
</gene>
<evidence type="ECO:0000313" key="2">
    <source>
        <dbReference type="Proteomes" id="UP001321498"/>
    </source>
</evidence>
<evidence type="ECO:0000313" key="1">
    <source>
        <dbReference type="EMBL" id="BDZ46288.1"/>
    </source>
</evidence>
<accession>A0ABN6XMV4</accession>
<reference evidence="2" key="1">
    <citation type="journal article" date="2019" name="Int. J. Syst. Evol. Microbiol.">
        <title>The Global Catalogue of Microorganisms (GCM) 10K type strain sequencing project: providing services to taxonomists for standard genome sequencing and annotation.</title>
        <authorList>
            <consortium name="The Broad Institute Genomics Platform"/>
            <consortium name="The Broad Institute Genome Sequencing Center for Infectious Disease"/>
            <person name="Wu L."/>
            <person name="Ma J."/>
        </authorList>
    </citation>
    <scope>NUCLEOTIDE SEQUENCE [LARGE SCALE GENOMIC DNA]</scope>
    <source>
        <strain evidence="2">NBRC 108725</strain>
    </source>
</reference>
<protein>
    <submittedName>
        <fullName evidence="1">Uncharacterized protein</fullName>
    </submittedName>
</protein>
<proteinExistence type="predicted"/>